<dbReference type="InterPro" id="IPR029069">
    <property type="entry name" value="HotDog_dom_sf"/>
</dbReference>
<comment type="caution">
    <text evidence="2">The sequence shown here is derived from an EMBL/GenBank/DDBJ whole genome shotgun (WGS) entry which is preliminary data.</text>
</comment>
<dbReference type="RefSeq" id="WP_220227016.1">
    <property type="nucleotide sequence ID" value="NZ_JAICBX010000001.1"/>
</dbReference>
<dbReference type="Proteomes" id="UP001196509">
    <property type="component" value="Unassembled WGS sequence"/>
</dbReference>
<dbReference type="CDD" id="cd03441">
    <property type="entry name" value="R_hydratase_like"/>
    <property type="match status" value="1"/>
</dbReference>
<proteinExistence type="predicted"/>
<keyword evidence="3" id="KW-1185">Reference proteome</keyword>
<dbReference type="Gene3D" id="3.10.129.10">
    <property type="entry name" value="Hotdog Thioesterase"/>
    <property type="match status" value="1"/>
</dbReference>
<evidence type="ECO:0000259" key="1">
    <source>
        <dbReference type="Pfam" id="PF13452"/>
    </source>
</evidence>
<dbReference type="InterPro" id="IPR016709">
    <property type="entry name" value="HadA-like"/>
</dbReference>
<sequence>MIDRKHVGLELDPLTVEVEKGRLRFFAKVTGQSDPVYVDEDAAKAAGYRSLLAPPTFLFSLELENPEPFKLFEILGVDLNRILHGEQAFSYERPVCAGDTITLRQRVMDIFDKKDGALEFIVANTTATNQRGEKVGSATKTVVVRN</sequence>
<accession>A0AAE3D023</accession>
<protein>
    <submittedName>
        <fullName evidence="2">MaoC family dehydratase N-terminal domain-containing protein</fullName>
    </submittedName>
</protein>
<evidence type="ECO:0000313" key="3">
    <source>
        <dbReference type="Proteomes" id="UP001196509"/>
    </source>
</evidence>
<dbReference type="AlphaFoldDB" id="A0AAE3D023"/>
<evidence type="ECO:0000313" key="2">
    <source>
        <dbReference type="EMBL" id="MBW8636323.1"/>
    </source>
</evidence>
<gene>
    <name evidence="2" type="ORF">K1W69_03905</name>
</gene>
<dbReference type="EMBL" id="JAICBX010000001">
    <property type="protein sequence ID" value="MBW8636323.1"/>
    <property type="molecule type" value="Genomic_DNA"/>
</dbReference>
<organism evidence="2 3">
    <name type="scientific">Flavimaribacter sediminis</name>
    <dbReference type="NCBI Taxonomy" id="2865987"/>
    <lineage>
        <taxon>Bacteria</taxon>
        <taxon>Pseudomonadati</taxon>
        <taxon>Pseudomonadota</taxon>
        <taxon>Alphaproteobacteria</taxon>
        <taxon>Hyphomicrobiales</taxon>
        <taxon>Rhizobiaceae</taxon>
        <taxon>Flavimaribacter</taxon>
    </lineage>
</organism>
<dbReference type="SUPFAM" id="SSF54637">
    <property type="entry name" value="Thioesterase/thiol ester dehydrase-isomerase"/>
    <property type="match status" value="1"/>
</dbReference>
<dbReference type="PIRSF" id="PIRSF018072">
    <property type="entry name" value="UCP018072"/>
    <property type="match status" value="1"/>
</dbReference>
<name>A0AAE3D023_9HYPH</name>
<feature type="domain" description="FAS1-like dehydratase" evidence="1">
    <location>
        <begin position="6"/>
        <end position="135"/>
    </location>
</feature>
<dbReference type="Pfam" id="PF13452">
    <property type="entry name" value="FAS1_DH_region"/>
    <property type="match status" value="1"/>
</dbReference>
<dbReference type="InterPro" id="IPR039569">
    <property type="entry name" value="FAS1-like_DH_region"/>
</dbReference>
<reference evidence="2" key="1">
    <citation type="submission" date="2021-08" db="EMBL/GenBank/DDBJ databases">
        <title>Hoeflea bacterium WL0058 sp. nov., isolated from the sediment.</title>
        <authorList>
            <person name="Wang L."/>
            <person name="Zhang D."/>
        </authorList>
    </citation>
    <scope>NUCLEOTIDE SEQUENCE</scope>
    <source>
        <strain evidence="2">WL0058</strain>
    </source>
</reference>